<evidence type="ECO:0000256" key="1">
    <source>
        <dbReference type="SAM" id="Coils"/>
    </source>
</evidence>
<dbReference type="Gene3D" id="3.40.50.10140">
    <property type="entry name" value="Toll/interleukin-1 receptor homology (TIR) domain"/>
    <property type="match status" value="1"/>
</dbReference>
<dbReference type="RefSeq" id="WP_048660349.1">
    <property type="nucleotide sequence ID" value="NZ_CAWMAN010000062.1"/>
</dbReference>
<gene>
    <name evidence="3" type="ORF">VCR4J5_780072</name>
</gene>
<proteinExistence type="predicted"/>
<reference evidence="3 4" key="1">
    <citation type="submission" date="2014-06" db="EMBL/GenBank/DDBJ databases">
        <authorList>
            <person name="Le Roux F."/>
        </authorList>
    </citation>
    <scope>NUCLEOTIDE SEQUENCE [LARGE SCALE GENOMIC DNA]</scope>
    <source>
        <strain evidence="3 4">J5-4</strain>
    </source>
</reference>
<dbReference type="Proteomes" id="UP000049077">
    <property type="component" value="Unassembled WGS sequence"/>
</dbReference>
<dbReference type="Pfam" id="PF13676">
    <property type="entry name" value="TIR_2"/>
    <property type="match status" value="1"/>
</dbReference>
<evidence type="ECO:0000259" key="2">
    <source>
        <dbReference type="PROSITE" id="PS50104"/>
    </source>
</evidence>
<name>A0ABM9QZP3_9VIBR</name>
<evidence type="ECO:0000313" key="3">
    <source>
        <dbReference type="EMBL" id="CDT66669.1"/>
    </source>
</evidence>
<keyword evidence="1" id="KW-0175">Coiled coil</keyword>
<dbReference type="InterPro" id="IPR035897">
    <property type="entry name" value="Toll_tir_struct_dom_sf"/>
</dbReference>
<keyword evidence="4" id="KW-1185">Reference proteome</keyword>
<sequence length="346" mass="39215">MKKSVFISHAVKNKELADQLVDLLETGVGVSDSEIFCSSLEGLGIPSGVNFVDFIKEKILEPKVVILLISQDYIQSQFCLAELGASWALSHNVVPILIPPLEFKDIKAVLTGVQLVRINDKDGLNQMQADLLEHLSISGKPFARWESKRNRFLDNISDFLVESDSDFISKSQWNDLQKKYDDALGEIESMEGELDSKDELIDMLKNSKDATEVESIIVSNLSEIEKFEDLANEASVALATLPEIVREAIYKHFRGEELPYPDFGEDYKRQLISDAVENDFLSDTGSGFAIEEEDPVVADALSNILKLDKFIDDVEVESEEFCEYYENKYDHRLKFLSKRFWGEHLL</sequence>
<protein>
    <recommendedName>
        <fullName evidence="2">TIR domain-containing protein</fullName>
    </recommendedName>
</protein>
<dbReference type="SUPFAM" id="SSF52200">
    <property type="entry name" value="Toll/Interleukin receptor TIR domain"/>
    <property type="match status" value="1"/>
</dbReference>
<feature type="coiled-coil region" evidence="1">
    <location>
        <begin position="173"/>
        <end position="207"/>
    </location>
</feature>
<dbReference type="EMBL" id="CCJX01000166">
    <property type="protein sequence ID" value="CDT66669.1"/>
    <property type="molecule type" value="Genomic_DNA"/>
</dbReference>
<comment type="caution">
    <text evidence="3">The sequence shown here is derived from an EMBL/GenBank/DDBJ whole genome shotgun (WGS) entry which is preliminary data.</text>
</comment>
<dbReference type="PROSITE" id="PS50104">
    <property type="entry name" value="TIR"/>
    <property type="match status" value="1"/>
</dbReference>
<organism evidence="3 4">
    <name type="scientific">Vibrio crassostreae</name>
    <dbReference type="NCBI Taxonomy" id="246167"/>
    <lineage>
        <taxon>Bacteria</taxon>
        <taxon>Pseudomonadati</taxon>
        <taxon>Pseudomonadota</taxon>
        <taxon>Gammaproteobacteria</taxon>
        <taxon>Vibrionales</taxon>
        <taxon>Vibrionaceae</taxon>
        <taxon>Vibrio</taxon>
    </lineage>
</organism>
<feature type="domain" description="TIR" evidence="2">
    <location>
        <begin position="1"/>
        <end position="135"/>
    </location>
</feature>
<dbReference type="InterPro" id="IPR000157">
    <property type="entry name" value="TIR_dom"/>
</dbReference>
<accession>A0ABM9QZP3</accession>
<evidence type="ECO:0000313" key="4">
    <source>
        <dbReference type="Proteomes" id="UP000049077"/>
    </source>
</evidence>